<organism evidence="1 2">
    <name type="scientific">Catenovulum agarivorans DS-2</name>
    <dbReference type="NCBI Taxonomy" id="1328313"/>
    <lineage>
        <taxon>Bacteria</taxon>
        <taxon>Pseudomonadati</taxon>
        <taxon>Pseudomonadota</taxon>
        <taxon>Gammaproteobacteria</taxon>
        <taxon>Alteromonadales</taxon>
        <taxon>Alteromonadaceae</taxon>
        <taxon>Catenovulum</taxon>
    </lineage>
</organism>
<accession>W7Q5E9</accession>
<sequence>MSQFITKLSTRALASEDYKKATNELFRSYVFKMVGQEAKLNKNHVKQLVSVAQYFYRVNDNKFRKEGSSLLSMLIDVCGDMYPEIIVSVV</sequence>
<evidence type="ECO:0000313" key="2">
    <source>
        <dbReference type="Proteomes" id="UP000019276"/>
    </source>
</evidence>
<proteinExistence type="predicted"/>
<keyword evidence="2" id="KW-1185">Reference proteome</keyword>
<evidence type="ECO:0000313" key="1">
    <source>
        <dbReference type="EMBL" id="EWH08034.1"/>
    </source>
</evidence>
<dbReference type="RefSeq" id="WP_035016753.1">
    <property type="nucleotide sequence ID" value="NZ_ARZY01000117.1"/>
</dbReference>
<comment type="caution">
    <text evidence="1">The sequence shown here is derived from an EMBL/GenBank/DDBJ whole genome shotgun (WGS) entry which is preliminary data.</text>
</comment>
<reference evidence="1 2" key="1">
    <citation type="journal article" date="2014" name="Genome Announc.">
        <title>Draft Genome Sequence of the Agar-Degrading Bacterium Catenovulum sp. Strain DS-2, Isolated from Intestines of Haliotis diversicolor.</title>
        <authorList>
            <person name="Shan D."/>
            <person name="Li X."/>
            <person name="Gu Z."/>
            <person name="Wei G."/>
            <person name="Gao Z."/>
            <person name="Shao Z."/>
        </authorList>
    </citation>
    <scope>NUCLEOTIDE SEQUENCE [LARGE SCALE GENOMIC DNA]</scope>
    <source>
        <strain evidence="1 2">DS-2</strain>
    </source>
</reference>
<name>W7Q5E9_9ALTE</name>
<dbReference type="AlphaFoldDB" id="W7Q5E9"/>
<dbReference type="Proteomes" id="UP000019276">
    <property type="component" value="Unassembled WGS sequence"/>
</dbReference>
<gene>
    <name evidence="1" type="ORF">DS2_19421</name>
</gene>
<dbReference type="EMBL" id="ARZY01000117">
    <property type="protein sequence ID" value="EWH08034.1"/>
    <property type="molecule type" value="Genomic_DNA"/>
</dbReference>
<protein>
    <submittedName>
        <fullName evidence="1">Uncharacterized protein</fullName>
    </submittedName>
</protein>